<evidence type="ECO:0008006" key="3">
    <source>
        <dbReference type="Google" id="ProtNLM"/>
    </source>
</evidence>
<dbReference type="OrthoDB" id="4847360at2759"/>
<keyword evidence="2" id="KW-1185">Reference proteome</keyword>
<comment type="caution">
    <text evidence="1">The sequence shown here is derived from an EMBL/GenBank/DDBJ whole genome shotgun (WGS) entry which is preliminary data.</text>
</comment>
<evidence type="ECO:0000313" key="1">
    <source>
        <dbReference type="EMBL" id="KNZ63666.1"/>
    </source>
</evidence>
<dbReference type="VEuPathDB" id="FungiDB:VP01_11167g1"/>
<accession>A0A0L6VSI5</accession>
<evidence type="ECO:0000313" key="2">
    <source>
        <dbReference type="Proteomes" id="UP000037035"/>
    </source>
</evidence>
<gene>
    <name evidence="1" type="ORF">VP01_11167g1</name>
</gene>
<feature type="non-terminal residue" evidence="1">
    <location>
        <position position="1"/>
    </location>
</feature>
<dbReference type="EMBL" id="LAVV01001296">
    <property type="protein sequence ID" value="KNZ63666.1"/>
    <property type="molecule type" value="Genomic_DNA"/>
</dbReference>
<reference evidence="1 2" key="1">
    <citation type="submission" date="2015-08" db="EMBL/GenBank/DDBJ databases">
        <title>Next Generation Sequencing and Analysis of the Genome of Puccinia sorghi L Schw, the Causal Agent of Maize Common Rust.</title>
        <authorList>
            <person name="Rochi L."/>
            <person name="Burguener G."/>
            <person name="Darino M."/>
            <person name="Turjanski A."/>
            <person name="Kreff E."/>
            <person name="Dieguez M.J."/>
            <person name="Sacco F."/>
        </authorList>
    </citation>
    <scope>NUCLEOTIDE SEQUENCE [LARGE SCALE GENOMIC DNA]</scope>
    <source>
        <strain evidence="1 2">RO10H11247</strain>
    </source>
</reference>
<organism evidence="1 2">
    <name type="scientific">Puccinia sorghi</name>
    <dbReference type="NCBI Taxonomy" id="27349"/>
    <lineage>
        <taxon>Eukaryota</taxon>
        <taxon>Fungi</taxon>
        <taxon>Dikarya</taxon>
        <taxon>Basidiomycota</taxon>
        <taxon>Pucciniomycotina</taxon>
        <taxon>Pucciniomycetes</taxon>
        <taxon>Pucciniales</taxon>
        <taxon>Pucciniaceae</taxon>
        <taxon>Puccinia</taxon>
    </lineage>
</organism>
<protein>
    <recommendedName>
        <fullName evidence="3">Retrotransposon gag domain-containing protein</fullName>
    </recommendedName>
</protein>
<dbReference type="Proteomes" id="UP000037035">
    <property type="component" value="Unassembled WGS sequence"/>
</dbReference>
<name>A0A0L6VSI5_9BASI</name>
<dbReference type="AlphaFoldDB" id="A0A0L6VSI5"/>
<proteinExistence type="predicted"/>
<sequence>FLQSCKILFLNDPTVFSDDCKKVLYAALYLGIKQQLFLFRDPNEVRNAEFELSSLSMKDNSKASTYIAQFQTLQSRIDWNNAAFAFHFRKGLPSCITDQLALTSQRLKTLQQLIDQTIKLDNCYHDKVRSNRRTDSTPSTSKNEEALRYKLSKNPQEIKLVPHPGRVSCL</sequence>